<dbReference type="PANTHER" id="PTHR44942:SF4">
    <property type="entry name" value="METHYLTRANSFERASE TYPE 11 DOMAIN-CONTAINING PROTEIN"/>
    <property type="match status" value="1"/>
</dbReference>
<sequence>MVPSMTDLFGGAAPYYAKYRAGHGEPAIEHLAMTFGDDSTVLDLGCGPGTVAIPLARRVREVLAVDPDAEMLAEGRRLAARAGNIRWLSGDSTRLRELPGFDHVVMGRSFHWMDRRAVLLELDELLPAHGVVALVGPSRAGEELPWEPAMRRVRDAFGVNTFTATNSYQATGEHHDDVLAASPFSDLDAIPYEYRQVYDLEAVIGLQLSYSYTSPARLGDRMESFTRAARRALLAHNPRGTWEQVTVTEVLIARRPPGRAR</sequence>
<organism evidence="4 5">
    <name type="scientific">Nonomuraea deserti</name>
    <dbReference type="NCBI Taxonomy" id="1848322"/>
    <lineage>
        <taxon>Bacteria</taxon>
        <taxon>Bacillati</taxon>
        <taxon>Actinomycetota</taxon>
        <taxon>Actinomycetes</taxon>
        <taxon>Streptosporangiales</taxon>
        <taxon>Streptosporangiaceae</taxon>
        <taxon>Nonomuraea</taxon>
    </lineage>
</organism>
<dbReference type="GO" id="GO:0008168">
    <property type="term" value="F:methyltransferase activity"/>
    <property type="evidence" value="ECO:0007669"/>
    <property type="project" value="UniProtKB-KW"/>
</dbReference>
<gene>
    <name evidence="4" type="ORF">E1292_27910</name>
</gene>
<dbReference type="CDD" id="cd02440">
    <property type="entry name" value="AdoMet_MTases"/>
    <property type="match status" value="1"/>
</dbReference>
<evidence type="ECO:0000313" key="4">
    <source>
        <dbReference type="EMBL" id="TDD00758.1"/>
    </source>
</evidence>
<dbReference type="InterPro" id="IPR041698">
    <property type="entry name" value="Methyltransf_25"/>
</dbReference>
<evidence type="ECO:0000259" key="3">
    <source>
        <dbReference type="Pfam" id="PF13649"/>
    </source>
</evidence>
<dbReference type="PANTHER" id="PTHR44942">
    <property type="entry name" value="METHYLTRANSF_11 DOMAIN-CONTAINING PROTEIN"/>
    <property type="match status" value="1"/>
</dbReference>
<keyword evidence="2 4" id="KW-0808">Transferase</keyword>
<dbReference type="Gene3D" id="3.40.50.150">
    <property type="entry name" value="Vaccinia Virus protein VP39"/>
    <property type="match status" value="1"/>
</dbReference>
<keyword evidence="1 4" id="KW-0489">Methyltransferase</keyword>
<dbReference type="Pfam" id="PF13649">
    <property type="entry name" value="Methyltransf_25"/>
    <property type="match status" value="1"/>
</dbReference>
<name>A0A4R4V6D9_9ACTN</name>
<keyword evidence="5" id="KW-1185">Reference proteome</keyword>
<accession>A0A4R4V6D9</accession>
<dbReference type="InterPro" id="IPR029063">
    <property type="entry name" value="SAM-dependent_MTases_sf"/>
</dbReference>
<evidence type="ECO:0000256" key="2">
    <source>
        <dbReference type="ARBA" id="ARBA00022679"/>
    </source>
</evidence>
<comment type="caution">
    <text evidence="4">The sequence shown here is derived from an EMBL/GenBank/DDBJ whole genome shotgun (WGS) entry which is preliminary data.</text>
</comment>
<evidence type="ECO:0000256" key="1">
    <source>
        <dbReference type="ARBA" id="ARBA00022603"/>
    </source>
</evidence>
<proteinExistence type="predicted"/>
<dbReference type="SUPFAM" id="SSF53335">
    <property type="entry name" value="S-adenosyl-L-methionine-dependent methyltransferases"/>
    <property type="match status" value="1"/>
</dbReference>
<dbReference type="GO" id="GO:0032259">
    <property type="term" value="P:methylation"/>
    <property type="evidence" value="ECO:0007669"/>
    <property type="project" value="UniProtKB-KW"/>
</dbReference>
<protein>
    <submittedName>
        <fullName evidence="4">Class I SAM-dependent methyltransferase</fullName>
    </submittedName>
</protein>
<dbReference type="EMBL" id="SMKO01000088">
    <property type="protein sequence ID" value="TDD00758.1"/>
    <property type="molecule type" value="Genomic_DNA"/>
</dbReference>
<dbReference type="AlphaFoldDB" id="A0A4R4V6D9"/>
<dbReference type="InterPro" id="IPR051052">
    <property type="entry name" value="Diverse_substrate_MTase"/>
</dbReference>
<feature type="domain" description="Methyltransferase" evidence="3">
    <location>
        <begin position="41"/>
        <end position="127"/>
    </location>
</feature>
<dbReference type="Proteomes" id="UP000295258">
    <property type="component" value="Unassembled WGS sequence"/>
</dbReference>
<reference evidence="4 5" key="1">
    <citation type="submission" date="2019-03" db="EMBL/GenBank/DDBJ databases">
        <title>Draft genome sequences of novel Actinobacteria.</title>
        <authorList>
            <person name="Sahin N."/>
            <person name="Ay H."/>
            <person name="Saygin H."/>
        </authorList>
    </citation>
    <scope>NUCLEOTIDE SEQUENCE [LARGE SCALE GENOMIC DNA]</scope>
    <source>
        <strain evidence="4 5">KC310</strain>
    </source>
</reference>
<evidence type="ECO:0000313" key="5">
    <source>
        <dbReference type="Proteomes" id="UP000295258"/>
    </source>
</evidence>